<name>A0A0Q9Y8N7_9BACI</name>
<accession>A0A0Q9Y8N7</accession>
<proteinExistence type="predicted"/>
<comment type="caution">
    <text evidence="1">The sequence shown here is derived from an EMBL/GenBank/DDBJ whole genome shotgun (WGS) entry which is preliminary data.</text>
</comment>
<dbReference type="Proteomes" id="UP000053881">
    <property type="component" value="Unassembled WGS sequence"/>
</dbReference>
<dbReference type="EMBL" id="LGPB01000097">
    <property type="protein sequence ID" value="KRG12152.1"/>
    <property type="molecule type" value="Genomic_DNA"/>
</dbReference>
<dbReference type="AlphaFoldDB" id="A0A0Q9Y8N7"/>
<evidence type="ECO:0000313" key="1">
    <source>
        <dbReference type="EMBL" id="KRG12152.1"/>
    </source>
</evidence>
<gene>
    <name evidence="1" type="ORF">ACA29_12255</name>
</gene>
<evidence type="ECO:0000313" key="2">
    <source>
        <dbReference type="Proteomes" id="UP000053881"/>
    </source>
</evidence>
<reference evidence="1 2" key="1">
    <citation type="submission" date="2015-06" db="EMBL/GenBank/DDBJ databases">
        <title>Genome sequencing project of Bacillus galactosidilyticus PL133.</title>
        <authorList>
            <person name="Gaiero J."/>
            <person name="Nicol R."/>
            <person name="Habash M."/>
        </authorList>
    </citation>
    <scope>NUCLEOTIDE SEQUENCE [LARGE SCALE GENOMIC DNA]</scope>
    <source>
        <strain evidence="1 2">PL133</strain>
    </source>
</reference>
<protein>
    <submittedName>
        <fullName evidence="1">Uncharacterized protein</fullName>
    </submittedName>
</protein>
<sequence length="179" mass="20424">MVLLEDEFKQTDLLMEEYLNEEDQDLDYSYNDHNQLAAPTKSVIRNASKAAATGAQPFLPLTAATLKHSAQDKPTALSYKQGTSMSNKIKSSTAFKNELAKFKKKLPAKGTYYSYNGSMALSSPKDLYLALNKVSYLMAAEKVNGKWKIYTHVMDTYNFEYWNMKDLPCWNRVTEVIYQ</sequence>
<dbReference type="PATRIC" id="fig|217031.4.peg.4073"/>
<organism evidence="1 2">
    <name type="scientific">Lederbergia galactosidilytica</name>
    <dbReference type="NCBI Taxonomy" id="217031"/>
    <lineage>
        <taxon>Bacteria</taxon>
        <taxon>Bacillati</taxon>
        <taxon>Bacillota</taxon>
        <taxon>Bacilli</taxon>
        <taxon>Bacillales</taxon>
        <taxon>Bacillaceae</taxon>
        <taxon>Lederbergia</taxon>
    </lineage>
</organism>